<feature type="domain" description="Polysaccharide pyruvyl transferase" evidence="1">
    <location>
        <begin position="17"/>
        <end position="321"/>
    </location>
</feature>
<gene>
    <name evidence="2" type="ORF">B0I33_109281</name>
</gene>
<reference evidence="2 3" key="1">
    <citation type="submission" date="2018-03" db="EMBL/GenBank/DDBJ databases">
        <title>Genomic Encyclopedia of Type Strains, Phase III (KMG-III): the genomes of soil and plant-associated and newly described type strains.</title>
        <authorList>
            <person name="Whitman W."/>
        </authorList>
    </citation>
    <scope>NUCLEOTIDE SEQUENCE [LARGE SCALE GENOMIC DNA]</scope>
    <source>
        <strain evidence="2 3">CGMCC 4.7125</strain>
    </source>
</reference>
<name>A0A2T0LQJ1_9PSEU</name>
<dbReference type="OrthoDB" id="3358948at2"/>
<accession>A0A2T0LQJ1</accession>
<protein>
    <submittedName>
        <fullName evidence="2">Polysaccharide pyruvyl transferase WcaK-like protein</fullName>
    </submittedName>
</protein>
<comment type="caution">
    <text evidence="2">The sequence shown here is derived from an EMBL/GenBank/DDBJ whole genome shotgun (WGS) entry which is preliminary data.</text>
</comment>
<keyword evidence="2" id="KW-0808">Transferase</keyword>
<dbReference type="PANTHER" id="PTHR36836">
    <property type="entry name" value="COLANIC ACID BIOSYNTHESIS PROTEIN WCAK"/>
    <property type="match status" value="1"/>
</dbReference>
<dbReference type="AlphaFoldDB" id="A0A2T0LQJ1"/>
<sequence length="399" mass="42674">MSQSVRIGLFGLLGSGNLGNDGSFEAVLARLRAEHPDALLDCLCAGPGEVTARYGLPAAPLNWYRGEYETVSGVRSVVLKLVGKLADAVRTAAWVRGHDAVIVPGMGVLEATLPLRPWGFPYSLFLLCAAGRVFGTRVALVSVGADRVNARATRWLITRAAALATYRSYRDELSRTALRRMGVDTSADDVYPDLAFALPAPAAAAPNGTVGVGVIDFHGSDDERAEADALYAAYLARMKRFVGKLVADGRPVRLFTGDVADQAVVDALRAEIDSPLLSAARTTTIGELLREMSTVDVVVASRYHNVLSALRLGKPTLSISYAAKNDELMADLGVGEFRQPIRTLDVGLLLAQLADLEARSDRVRATLAGRNAELTRALDRQFAALSAALFPHTTSEEAR</sequence>
<evidence type="ECO:0000313" key="2">
    <source>
        <dbReference type="EMBL" id="PRX45618.1"/>
    </source>
</evidence>
<keyword evidence="3" id="KW-1185">Reference proteome</keyword>
<dbReference type="RefSeq" id="WP_106180801.1">
    <property type="nucleotide sequence ID" value="NZ_PVNH01000009.1"/>
</dbReference>
<dbReference type="InterPro" id="IPR007345">
    <property type="entry name" value="Polysacch_pyruvyl_Trfase"/>
</dbReference>
<dbReference type="EMBL" id="PVNH01000009">
    <property type="protein sequence ID" value="PRX45618.1"/>
    <property type="molecule type" value="Genomic_DNA"/>
</dbReference>
<evidence type="ECO:0000259" key="1">
    <source>
        <dbReference type="Pfam" id="PF04230"/>
    </source>
</evidence>
<organism evidence="2 3">
    <name type="scientific">Prauserella shujinwangii</name>
    <dbReference type="NCBI Taxonomy" id="1453103"/>
    <lineage>
        <taxon>Bacteria</taxon>
        <taxon>Bacillati</taxon>
        <taxon>Actinomycetota</taxon>
        <taxon>Actinomycetes</taxon>
        <taxon>Pseudonocardiales</taxon>
        <taxon>Pseudonocardiaceae</taxon>
        <taxon>Prauserella</taxon>
    </lineage>
</organism>
<dbReference type="GO" id="GO:0016740">
    <property type="term" value="F:transferase activity"/>
    <property type="evidence" value="ECO:0007669"/>
    <property type="project" value="UniProtKB-KW"/>
</dbReference>
<dbReference type="Proteomes" id="UP000238362">
    <property type="component" value="Unassembled WGS sequence"/>
</dbReference>
<dbReference type="Pfam" id="PF04230">
    <property type="entry name" value="PS_pyruv_trans"/>
    <property type="match status" value="1"/>
</dbReference>
<evidence type="ECO:0000313" key="3">
    <source>
        <dbReference type="Proteomes" id="UP000238362"/>
    </source>
</evidence>
<dbReference type="PANTHER" id="PTHR36836:SF1">
    <property type="entry name" value="COLANIC ACID BIOSYNTHESIS PROTEIN WCAK"/>
    <property type="match status" value="1"/>
</dbReference>
<proteinExistence type="predicted"/>